<dbReference type="PANTHER" id="PTHR22594">
    <property type="entry name" value="ASPARTYL/LYSYL-TRNA SYNTHETASE"/>
    <property type="match status" value="1"/>
</dbReference>
<dbReference type="GO" id="GO:0005739">
    <property type="term" value="C:mitochondrion"/>
    <property type="evidence" value="ECO:0007669"/>
    <property type="project" value="TreeGrafter"/>
</dbReference>
<reference evidence="9" key="1">
    <citation type="journal article" date="2020" name="Nature">
        <title>Giant virus diversity and host interactions through global metagenomics.</title>
        <authorList>
            <person name="Schulz F."/>
            <person name="Roux S."/>
            <person name="Paez-Espino D."/>
            <person name="Jungbluth S."/>
            <person name="Walsh D.A."/>
            <person name="Denef V.J."/>
            <person name="McMahon K.D."/>
            <person name="Konstantinidis K.T."/>
            <person name="Eloe-Fadrosh E.A."/>
            <person name="Kyrpides N.C."/>
            <person name="Woyke T."/>
        </authorList>
    </citation>
    <scope>NUCLEOTIDE SEQUENCE</scope>
    <source>
        <strain evidence="9">GVMAG-M-3300023179-150</strain>
    </source>
</reference>
<dbReference type="Pfam" id="PF00152">
    <property type="entry name" value="tRNA-synt_2"/>
    <property type="match status" value="1"/>
</dbReference>
<dbReference type="InterPro" id="IPR012340">
    <property type="entry name" value="NA-bd_OB-fold"/>
</dbReference>
<dbReference type="EMBL" id="MN739748">
    <property type="protein sequence ID" value="QHT24694.1"/>
    <property type="molecule type" value="Genomic_DNA"/>
</dbReference>
<comment type="similarity">
    <text evidence="1">Belongs to the class-II aminoacyl-tRNA synthetase family.</text>
</comment>
<evidence type="ECO:0000256" key="6">
    <source>
        <dbReference type="ARBA" id="ARBA00022917"/>
    </source>
</evidence>
<name>A0A6C0E6K4_9ZZZZ</name>
<dbReference type="Gene3D" id="2.40.50.140">
    <property type="entry name" value="Nucleic acid-binding proteins"/>
    <property type="match status" value="1"/>
</dbReference>
<evidence type="ECO:0000313" key="9">
    <source>
        <dbReference type="EMBL" id="QHT24694.1"/>
    </source>
</evidence>
<dbReference type="AlphaFoldDB" id="A0A6C0E6K4"/>
<keyword evidence="7" id="KW-0030">Aminoacyl-tRNA synthetase</keyword>
<evidence type="ECO:0000256" key="4">
    <source>
        <dbReference type="ARBA" id="ARBA00022741"/>
    </source>
</evidence>
<dbReference type="Pfam" id="PF01336">
    <property type="entry name" value="tRNA_anti-codon"/>
    <property type="match status" value="1"/>
</dbReference>
<dbReference type="GO" id="GO:0006421">
    <property type="term" value="P:asparaginyl-tRNA aminoacylation"/>
    <property type="evidence" value="ECO:0007669"/>
    <property type="project" value="InterPro"/>
</dbReference>
<dbReference type="FunFam" id="3.30.930.10:FF:000016">
    <property type="entry name" value="Asparagine--tRNA ligase"/>
    <property type="match status" value="1"/>
</dbReference>
<evidence type="ECO:0000256" key="5">
    <source>
        <dbReference type="ARBA" id="ARBA00022840"/>
    </source>
</evidence>
<keyword evidence="5" id="KW-0067">ATP-binding</keyword>
<keyword evidence="4" id="KW-0547">Nucleotide-binding</keyword>
<keyword evidence="6" id="KW-0648">Protein biosynthesis</keyword>
<dbReference type="CDD" id="cd00776">
    <property type="entry name" value="AsxRS_core"/>
    <property type="match status" value="1"/>
</dbReference>
<dbReference type="InterPro" id="IPR004365">
    <property type="entry name" value="NA-bd_OB_tRNA"/>
</dbReference>
<evidence type="ECO:0000256" key="3">
    <source>
        <dbReference type="ARBA" id="ARBA00022598"/>
    </source>
</evidence>
<dbReference type="InterPro" id="IPR004364">
    <property type="entry name" value="Aa-tRNA-synt_II"/>
</dbReference>
<dbReference type="PROSITE" id="PS50862">
    <property type="entry name" value="AA_TRNA_LIGASE_II"/>
    <property type="match status" value="1"/>
</dbReference>
<dbReference type="Gene3D" id="3.30.930.10">
    <property type="entry name" value="Bira Bifunctional Protein, Domain 2"/>
    <property type="match status" value="1"/>
</dbReference>
<dbReference type="InterPro" id="IPR006195">
    <property type="entry name" value="aa-tRNA-synth_II"/>
</dbReference>
<dbReference type="HAMAP" id="MF_00534">
    <property type="entry name" value="Asn_tRNA_synth"/>
    <property type="match status" value="1"/>
</dbReference>
<dbReference type="SUPFAM" id="SSF55681">
    <property type="entry name" value="Class II aaRS and biotin synthetases"/>
    <property type="match status" value="1"/>
</dbReference>
<dbReference type="GO" id="GO:0005524">
    <property type="term" value="F:ATP binding"/>
    <property type="evidence" value="ECO:0007669"/>
    <property type="project" value="UniProtKB-KW"/>
</dbReference>
<feature type="domain" description="Aminoacyl-transfer RNA synthetases class-II family profile" evidence="8">
    <location>
        <begin position="148"/>
        <end position="489"/>
    </location>
</feature>
<dbReference type="PRINTS" id="PR01042">
    <property type="entry name" value="TRNASYNTHASP"/>
</dbReference>
<dbReference type="NCBIfam" id="TIGR00457">
    <property type="entry name" value="asnS"/>
    <property type="match status" value="1"/>
</dbReference>
<keyword evidence="3" id="KW-0436">Ligase</keyword>
<dbReference type="PANTHER" id="PTHR22594:SF34">
    <property type="entry name" value="ASPARAGINE--TRNA LIGASE, MITOCHONDRIAL-RELATED"/>
    <property type="match status" value="1"/>
</dbReference>
<sequence length="499" mass="56403">MSSLAKPSVKEILADPSKYYELGLISIAGWTFSFRDQSKGTLGFLTLTDGSTIKNLQVVLKPTELDSDEKCQAMKADWNYISRGVGVEIVGKLIKSLGTGQVCELVAETIKVYPHRKYFPVSKPNLPLEFLREHPHLRHRTPLGLSVFKIRHHAQMSLHRFFHSLGFYHVATPILTSNDCEGAGETFIVKTSKELSDTSSGDPDAKKGFFGEEAFLTVSGQLHGEALAMGLKKIYTFGPTFRAEESNTSRHLAEFWMLEPEVAFIKYEELRQLAVDMFQTGLKDLLRECRDELEFCEDIHAPGLIAKLEQVSTSQVPHITYTEAIEILKKALAEHKAFVIKSGMNEKEIKKRSSKAWPFGQEIVWGIDMGSREERYLCEEHFKSPVIIYDYPASFKSFYMKSNKDEKDTVQAFDFLVPGVGELMGGSMREDHLESLIARSTQKGVKMESLQWYFDLREHSSVPHGGYGLGFERFLLYATGLSNIRDVIPFPRTPGSIKM</sequence>
<dbReference type="CDD" id="cd04318">
    <property type="entry name" value="EcAsnRS_like_N"/>
    <property type="match status" value="1"/>
</dbReference>
<accession>A0A6C0E6K4</accession>
<dbReference type="GO" id="GO:0004816">
    <property type="term" value="F:asparagine-tRNA ligase activity"/>
    <property type="evidence" value="ECO:0007669"/>
    <property type="project" value="UniProtKB-EC"/>
</dbReference>
<dbReference type="EC" id="6.1.1.22" evidence="2"/>
<proteinExistence type="inferred from homology"/>
<organism evidence="9">
    <name type="scientific">viral metagenome</name>
    <dbReference type="NCBI Taxonomy" id="1070528"/>
    <lineage>
        <taxon>unclassified sequences</taxon>
        <taxon>metagenomes</taxon>
        <taxon>organismal metagenomes</taxon>
    </lineage>
</organism>
<dbReference type="NCBIfam" id="NF003037">
    <property type="entry name" value="PRK03932.1"/>
    <property type="match status" value="1"/>
</dbReference>
<dbReference type="GO" id="GO:0003676">
    <property type="term" value="F:nucleic acid binding"/>
    <property type="evidence" value="ECO:0007669"/>
    <property type="project" value="InterPro"/>
</dbReference>
<evidence type="ECO:0000259" key="8">
    <source>
        <dbReference type="PROSITE" id="PS50862"/>
    </source>
</evidence>
<protein>
    <recommendedName>
        <fullName evidence="2">asparagine--tRNA ligase</fullName>
        <ecNumber evidence="2">6.1.1.22</ecNumber>
    </recommendedName>
</protein>
<dbReference type="InterPro" id="IPR002312">
    <property type="entry name" value="Asp/Asn-tRNA-synth_IIb"/>
</dbReference>
<dbReference type="SUPFAM" id="SSF50249">
    <property type="entry name" value="Nucleic acid-binding proteins"/>
    <property type="match status" value="1"/>
</dbReference>
<dbReference type="InterPro" id="IPR045864">
    <property type="entry name" value="aa-tRNA-synth_II/BPL/LPL"/>
</dbReference>
<evidence type="ECO:0000256" key="2">
    <source>
        <dbReference type="ARBA" id="ARBA00012816"/>
    </source>
</evidence>
<evidence type="ECO:0000256" key="7">
    <source>
        <dbReference type="ARBA" id="ARBA00023146"/>
    </source>
</evidence>
<dbReference type="InterPro" id="IPR004522">
    <property type="entry name" value="Asn-tRNA-ligase"/>
</dbReference>
<evidence type="ECO:0000256" key="1">
    <source>
        <dbReference type="ARBA" id="ARBA00008226"/>
    </source>
</evidence>